<protein>
    <submittedName>
        <fullName evidence="1">Uncharacterized protein</fullName>
    </submittedName>
</protein>
<keyword evidence="2" id="KW-1185">Reference proteome</keyword>
<evidence type="ECO:0000313" key="1">
    <source>
        <dbReference type="EMBL" id="AAM73131.1"/>
    </source>
</evidence>
<dbReference type="AlphaFoldDB" id="Q8KB77"/>
<organism evidence="1 2">
    <name type="scientific">Chlorobaculum tepidum (strain ATCC 49652 / DSM 12025 / NBRC 103806 / TLS)</name>
    <name type="common">Chlorobium tepidum</name>
    <dbReference type="NCBI Taxonomy" id="194439"/>
    <lineage>
        <taxon>Bacteria</taxon>
        <taxon>Pseudomonadati</taxon>
        <taxon>Chlorobiota</taxon>
        <taxon>Chlorobiia</taxon>
        <taxon>Chlorobiales</taxon>
        <taxon>Chlorobiaceae</taxon>
        <taxon>Chlorobaculum</taxon>
    </lineage>
</organism>
<sequence>MSLQSLSSFLKVIADLLQTLKVCLRQFDLFLQVLQVWKSIRITLNDFSDIELQPIVLEYYFLKLMM</sequence>
<dbReference type="KEGG" id="cte:CT1912"/>
<dbReference type="Proteomes" id="UP000001007">
    <property type="component" value="Chromosome"/>
</dbReference>
<name>Q8KB77_CHLTE</name>
<gene>
    <name evidence="1" type="ordered locus">CT1912</name>
</gene>
<proteinExistence type="predicted"/>
<evidence type="ECO:0000313" key="2">
    <source>
        <dbReference type="Proteomes" id="UP000001007"/>
    </source>
</evidence>
<dbReference type="EnsemblBacteria" id="AAM73131">
    <property type="protein sequence ID" value="AAM73131"/>
    <property type="gene ID" value="CT1912"/>
</dbReference>
<dbReference type="EMBL" id="AE006470">
    <property type="protein sequence ID" value="AAM73131.1"/>
    <property type="molecule type" value="Genomic_DNA"/>
</dbReference>
<accession>Q8KB77</accession>
<dbReference type="HOGENOM" id="CLU_2823284_0_0_10"/>
<reference evidence="1 2" key="1">
    <citation type="journal article" date="2002" name="Proc. Natl. Acad. Sci. U.S.A.">
        <title>The complete genome sequence of Chlorobium tepidum TLS, a photosynthetic, anaerobic, green-sulfur bacterium.</title>
        <authorList>
            <person name="Eisen J.A."/>
            <person name="Nelson K.E."/>
            <person name="Paulsen I.T."/>
            <person name="Heidelberg J.F."/>
            <person name="Wu M."/>
            <person name="Dodson R.J."/>
            <person name="Deboy R."/>
            <person name="Gwinn M.L."/>
            <person name="Nelson W.C."/>
            <person name="Haft D.H."/>
            <person name="Hickey E.K."/>
            <person name="Peterson J.D."/>
            <person name="Durkin A.S."/>
            <person name="Kolonay J.L."/>
            <person name="Yang F."/>
            <person name="Holt I."/>
            <person name="Umayam L.A."/>
            <person name="Mason T."/>
            <person name="Brenner M."/>
            <person name="Shea T.P."/>
            <person name="Parksey D."/>
            <person name="Nierman W.C."/>
            <person name="Feldblyum T.V."/>
            <person name="Hansen C.L."/>
            <person name="Craven M.B."/>
            <person name="Radune D."/>
            <person name="Vamathevan J."/>
            <person name="Khouri H."/>
            <person name="White O."/>
            <person name="Gruber T.M."/>
            <person name="Ketchum K.A."/>
            <person name="Venter J.C."/>
            <person name="Tettelin H."/>
            <person name="Bryant D.A."/>
            <person name="Fraser C.M."/>
        </authorList>
    </citation>
    <scope>NUCLEOTIDE SEQUENCE [LARGE SCALE GENOMIC DNA]</scope>
    <source>
        <strain evidence="2">ATCC 49652 / DSM 12025 / NBRC 103806 / TLS</strain>
    </source>
</reference>